<dbReference type="RefSeq" id="WP_230221939.1">
    <property type="nucleotide sequence ID" value="NZ_JAJKFT010000010.1"/>
</dbReference>
<dbReference type="Proteomes" id="UP001139103">
    <property type="component" value="Unassembled WGS sequence"/>
</dbReference>
<dbReference type="SUPFAM" id="SSF47473">
    <property type="entry name" value="EF-hand"/>
    <property type="match status" value="3"/>
</dbReference>
<evidence type="ECO:0000313" key="4">
    <source>
        <dbReference type="EMBL" id="MCC9630639.1"/>
    </source>
</evidence>
<name>A0A9X1MPY0_9BACT</name>
<dbReference type="PANTHER" id="PTHR10827:SF98">
    <property type="entry name" value="45 KDA CALCIUM-BINDING PROTEIN"/>
    <property type="match status" value="1"/>
</dbReference>
<accession>A0A9X1MPY0</accession>
<dbReference type="PROSITE" id="PS50222">
    <property type="entry name" value="EF_HAND_2"/>
    <property type="match status" value="3"/>
</dbReference>
<keyword evidence="5" id="KW-1185">Reference proteome</keyword>
<evidence type="ECO:0000313" key="5">
    <source>
        <dbReference type="Proteomes" id="UP001139103"/>
    </source>
</evidence>
<keyword evidence="2" id="KW-0677">Repeat</keyword>
<dbReference type="InterPro" id="IPR018247">
    <property type="entry name" value="EF_Hand_1_Ca_BS"/>
</dbReference>
<reference evidence="4" key="1">
    <citation type="submission" date="2021-11" db="EMBL/GenBank/DDBJ databases">
        <title>Genome sequence.</title>
        <authorList>
            <person name="Sun Q."/>
        </authorList>
    </citation>
    <scope>NUCLEOTIDE SEQUENCE</scope>
    <source>
        <strain evidence="4">JC732</strain>
    </source>
</reference>
<dbReference type="InterPro" id="IPR002048">
    <property type="entry name" value="EF_hand_dom"/>
</dbReference>
<dbReference type="PROSITE" id="PS51257">
    <property type="entry name" value="PROKAR_LIPOPROTEIN"/>
    <property type="match status" value="1"/>
</dbReference>
<organism evidence="4 5">
    <name type="scientific">Blastopirellula sediminis</name>
    <dbReference type="NCBI Taxonomy" id="2894196"/>
    <lineage>
        <taxon>Bacteria</taxon>
        <taxon>Pseudomonadati</taxon>
        <taxon>Planctomycetota</taxon>
        <taxon>Planctomycetia</taxon>
        <taxon>Pirellulales</taxon>
        <taxon>Pirellulaceae</taxon>
        <taxon>Blastopirellula</taxon>
    </lineage>
</organism>
<feature type="domain" description="EF-hand" evidence="3">
    <location>
        <begin position="436"/>
        <end position="462"/>
    </location>
</feature>
<dbReference type="AlphaFoldDB" id="A0A9X1MPY0"/>
<dbReference type="InterPro" id="IPR011992">
    <property type="entry name" value="EF-hand-dom_pair"/>
</dbReference>
<feature type="domain" description="EF-hand" evidence="3">
    <location>
        <begin position="148"/>
        <end position="183"/>
    </location>
</feature>
<dbReference type="EMBL" id="JAJKFT010000010">
    <property type="protein sequence ID" value="MCC9630639.1"/>
    <property type="molecule type" value="Genomic_DNA"/>
</dbReference>
<evidence type="ECO:0000256" key="2">
    <source>
        <dbReference type="ARBA" id="ARBA00022737"/>
    </source>
</evidence>
<evidence type="ECO:0000256" key="1">
    <source>
        <dbReference type="ARBA" id="ARBA00022723"/>
    </source>
</evidence>
<comment type="caution">
    <text evidence="4">The sequence shown here is derived from an EMBL/GenBank/DDBJ whole genome shotgun (WGS) entry which is preliminary data.</text>
</comment>
<dbReference type="PANTHER" id="PTHR10827">
    <property type="entry name" value="RETICULOCALBIN"/>
    <property type="match status" value="1"/>
</dbReference>
<gene>
    <name evidence="4" type="ORF">LOC68_19770</name>
</gene>
<sequence length="597" mass="65865">MLCSPKKLGWIGVLLIGLGGCRPGEPQVTPPPANTTISQVEIETENVAVEPMPVEEPVVAEAPVEPPIEVPEVKRPTPQKLLVMADRQPLLLDVYLWIDGRPFEEALQVLSDKVLAMADTDGDGIATWNELADNPNFNRGQFGNLSFTKPQERDRLIKLYDVNRNGRVDAEETPRLLTRNRGKAREFSVDPRAHASFRHSREASNMLRVLDRNGDQRLSADEIADATNVLKARDADADGIISAAELAPPRSPMMAMGSGDDWRGEQGAYVLDENTSWPNVLRSIESIYNFGSSVEVAALFGENSPLVMVDEDEDGYLEYREIPRIAELPPSATLEIRYGARKEGEEFYALTLADDAKCTLQEAGYVESKALVDGNGRLLIHAVDDIEVAGWMGDGYVESSLSGLRAKNALALNDRDKNNYLDKDEFPPNLAERLTFEMVDSDEDDQVTLEELQAALTNIDLVKACQIRVQRTAVIDPLFAALDENGDGRLAIRELRIASEKLRQLDANGDQEVDLEEFPAFGGLVVYRGGDRDGSTMPARVVPTPIEGRPDWHQGMDFNGDGDVSWTEFLGSRSQFDELDRDGDGLLSVVEVATKSI</sequence>
<dbReference type="PROSITE" id="PS00018">
    <property type="entry name" value="EF_HAND_1"/>
    <property type="match status" value="5"/>
</dbReference>
<dbReference type="GO" id="GO:0005509">
    <property type="term" value="F:calcium ion binding"/>
    <property type="evidence" value="ECO:0007669"/>
    <property type="project" value="InterPro"/>
</dbReference>
<proteinExistence type="predicted"/>
<dbReference type="Gene3D" id="1.10.238.10">
    <property type="entry name" value="EF-hand"/>
    <property type="match status" value="3"/>
</dbReference>
<evidence type="ECO:0000259" key="3">
    <source>
        <dbReference type="PROSITE" id="PS50222"/>
    </source>
</evidence>
<dbReference type="Pfam" id="PF13202">
    <property type="entry name" value="EF-hand_5"/>
    <property type="match status" value="1"/>
</dbReference>
<dbReference type="SMART" id="SM00054">
    <property type="entry name" value="EFh"/>
    <property type="match status" value="4"/>
</dbReference>
<keyword evidence="1" id="KW-0479">Metal-binding</keyword>
<feature type="domain" description="EF-hand" evidence="3">
    <location>
        <begin position="198"/>
        <end position="233"/>
    </location>
</feature>
<protein>
    <recommendedName>
        <fullName evidence="3">EF-hand domain-containing protein</fullName>
    </recommendedName>
</protein>